<proteinExistence type="inferred from homology"/>
<dbReference type="PANTHER" id="PTHR48086">
    <property type="entry name" value="SODIUM/PROLINE SYMPORTER-RELATED"/>
    <property type="match status" value="1"/>
</dbReference>
<evidence type="ECO:0000256" key="7">
    <source>
        <dbReference type="RuleBase" id="RU362091"/>
    </source>
</evidence>
<dbReference type="Proteomes" id="UP000317835">
    <property type="component" value="Chromosome"/>
</dbReference>
<evidence type="ECO:0000256" key="6">
    <source>
        <dbReference type="ARBA" id="ARBA00023136"/>
    </source>
</evidence>
<dbReference type="InterPro" id="IPR001734">
    <property type="entry name" value="Na/solute_symporter"/>
</dbReference>
<evidence type="ECO:0000256" key="3">
    <source>
        <dbReference type="ARBA" id="ARBA00022448"/>
    </source>
</evidence>
<feature type="transmembrane region" description="Helical" evidence="9">
    <location>
        <begin position="413"/>
        <end position="439"/>
    </location>
</feature>
<feature type="transmembrane region" description="Helical" evidence="9">
    <location>
        <begin position="12"/>
        <end position="29"/>
    </location>
</feature>
<keyword evidence="4 9" id="KW-0812">Transmembrane</keyword>
<evidence type="ECO:0000256" key="8">
    <source>
        <dbReference type="SAM" id="MobiDB-lite"/>
    </source>
</evidence>
<dbReference type="InterPro" id="IPR050277">
    <property type="entry name" value="Sodium:Solute_Symporter"/>
</dbReference>
<evidence type="ECO:0000256" key="5">
    <source>
        <dbReference type="ARBA" id="ARBA00022989"/>
    </source>
</evidence>
<evidence type="ECO:0000256" key="1">
    <source>
        <dbReference type="ARBA" id="ARBA00004141"/>
    </source>
</evidence>
<dbReference type="EMBL" id="CP036426">
    <property type="protein sequence ID" value="QDV32420.1"/>
    <property type="molecule type" value="Genomic_DNA"/>
</dbReference>
<dbReference type="OrthoDB" id="9810181at2"/>
<evidence type="ECO:0000313" key="11">
    <source>
        <dbReference type="Proteomes" id="UP000317835"/>
    </source>
</evidence>
<feature type="transmembrane region" description="Helical" evidence="9">
    <location>
        <begin position="388"/>
        <end position="407"/>
    </location>
</feature>
<protein>
    <submittedName>
        <fullName evidence="10">Sodium/pantothenate symporter</fullName>
    </submittedName>
</protein>
<accession>A0A518GV04</accession>
<feature type="transmembrane region" description="Helical" evidence="9">
    <location>
        <begin position="295"/>
        <end position="321"/>
    </location>
</feature>
<evidence type="ECO:0000256" key="9">
    <source>
        <dbReference type="SAM" id="Phobius"/>
    </source>
</evidence>
<dbReference type="InterPro" id="IPR038377">
    <property type="entry name" value="Na/Glc_symporter_sf"/>
</dbReference>
<feature type="transmembrane region" description="Helical" evidence="9">
    <location>
        <begin position="341"/>
        <end position="367"/>
    </location>
</feature>
<name>A0A518GV04_9BACT</name>
<dbReference type="Pfam" id="PF00474">
    <property type="entry name" value="SSF"/>
    <property type="match status" value="1"/>
</dbReference>
<dbReference type="GO" id="GO:0015233">
    <property type="term" value="F:pantothenate transmembrane transporter activity"/>
    <property type="evidence" value="ECO:0007669"/>
    <property type="project" value="TreeGrafter"/>
</dbReference>
<organism evidence="10 11">
    <name type="scientific">Tautonia plasticadhaerens</name>
    <dbReference type="NCBI Taxonomy" id="2527974"/>
    <lineage>
        <taxon>Bacteria</taxon>
        <taxon>Pseudomonadati</taxon>
        <taxon>Planctomycetota</taxon>
        <taxon>Planctomycetia</taxon>
        <taxon>Isosphaerales</taxon>
        <taxon>Isosphaeraceae</taxon>
        <taxon>Tautonia</taxon>
    </lineage>
</organism>
<comment type="similarity">
    <text evidence="2 7">Belongs to the sodium:solute symporter (SSF) (TC 2.A.21) family.</text>
</comment>
<evidence type="ECO:0000313" key="10">
    <source>
        <dbReference type="EMBL" id="QDV32420.1"/>
    </source>
</evidence>
<dbReference type="PANTHER" id="PTHR48086:SF4">
    <property type="entry name" value="SODIUM_PANTOTHENATE SYMPORTER"/>
    <property type="match status" value="1"/>
</dbReference>
<feature type="compositionally biased region" description="Low complexity" evidence="8">
    <location>
        <begin position="547"/>
        <end position="558"/>
    </location>
</feature>
<keyword evidence="3" id="KW-0813">Transport</keyword>
<feature type="transmembrane region" description="Helical" evidence="9">
    <location>
        <begin position="211"/>
        <end position="235"/>
    </location>
</feature>
<dbReference type="RefSeq" id="WP_145266489.1">
    <property type="nucleotide sequence ID" value="NZ_CP036426.1"/>
</dbReference>
<sequence length="558" mass="58279">MPELDAPSTGAPLVALVLFTLVSLGLGFVARWAERGAFLRRYFLGNRSLGPLSVALTAAVMSGGTFLGFPGFVYAFGWVVALWIASYMVAPLTVFGLLGKRVGQLSRRTGAITLPDLLRERFGSPALGVVTSLLIITFLSVNLIPQFKGGAIILKASLPDAWIGGFSGILPGPVADPGYLLGLLIFATTVIAYTAYGGFLAAVWTDVFQSLVMAVGVMILLPLALIACGGLGAATEAGIAQTDVNYAFGPGAGRAFHPIGLAVSFFFMWAITGIGQPSTLVRLMAFKDSKTLRYAILWVTLYNLLIYVPLILIFIAARGILPELTRPDEAMPALVQKLTNPYVSGLIMAAPYGAVMSTISGFLLVISSGLVRDVYQRFLRPTAPEREIAVVGYGATVGVGILAALVATRPPDFLQLVIVFASAGMAAAFLIPAVMACFWRRATGAGAMAAMVAGASAVIGLYAAGIIGRNLFDYDPQIGPGSAIAPLYLLGLDPCVWGLGVSLLAGVVGSLLSAEPDPDRVSLLFDLQPRDAPAPATLELHPELGHPSASPTADPAAP</sequence>
<dbReference type="PROSITE" id="PS50283">
    <property type="entry name" value="NA_SOLUT_SYMP_3"/>
    <property type="match status" value="1"/>
</dbReference>
<feature type="region of interest" description="Disordered" evidence="8">
    <location>
        <begin position="536"/>
        <end position="558"/>
    </location>
</feature>
<evidence type="ECO:0000256" key="4">
    <source>
        <dbReference type="ARBA" id="ARBA00022692"/>
    </source>
</evidence>
<dbReference type="AlphaFoldDB" id="A0A518GV04"/>
<comment type="subcellular location">
    <subcellularLocation>
        <location evidence="1">Membrane</location>
        <topology evidence="1">Multi-pass membrane protein</topology>
    </subcellularLocation>
</comment>
<dbReference type="Gene3D" id="1.20.1730.10">
    <property type="entry name" value="Sodium/glucose cotransporter"/>
    <property type="match status" value="1"/>
</dbReference>
<feature type="transmembrane region" description="Helical" evidence="9">
    <location>
        <begin position="75"/>
        <end position="98"/>
    </location>
</feature>
<gene>
    <name evidence="10" type="primary">panF_1</name>
    <name evidence="10" type="ORF">ElP_02520</name>
</gene>
<dbReference type="KEGG" id="tpla:ElP_02520"/>
<feature type="transmembrane region" description="Helical" evidence="9">
    <location>
        <begin position="446"/>
        <end position="467"/>
    </location>
</feature>
<keyword evidence="11" id="KW-1185">Reference proteome</keyword>
<feature type="transmembrane region" description="Helical" evidence="9">
    <location>
        <begin position="255"/>
        <end position="274"/>
    </location>
</feature>
<feature type="transmembrane region" description="Helical" evidence="9">
    <location>
        <begin position="49"/>
        <end position="69"/>
    </location>
</feature>
<dbReference type="GO" id="GO:0005886">
    <property type="term" value="C:plasma membrane"/>
    <property type="evidence" value="ECO:0007669"/>
    <property type="project" value="TreeGrafter"/>
</dbReference>
<keyword evidence="6 9" id="KW-0472">Membrane</keyword>
<keyword evidence="5 9" id="KW-1133">Transmembrane helix</keyword>
<feature type="transmembrane region" description="Helical" evidence="9">
    <location>
        <begin position="487"/>
        <end position="512"/>
    </location>
</feature>
<reference evidence="10 11" key="1">
    <citation type="submission" date="2019-02" db="EMBL/GenBank/DDBJ databases">
        <title>Deep-cultivation of Planctomycetes and their phenomic and genomic characterization uncovers novel biology.</title>
        <authorList>
            <person name="Wiegand S."/>
            <person name="Jogler M."/>
            <person name="Boedeker C."/>
            <person name="Pinto D."/>
            <person name="Vollmers J."/>
            <person name="Rivas-Marin E."/>
            <person name="Kohn T."/>
            <person name="Peeters S.H."/>
            <person name="Heuer A."/>
            <person name="Rast P."/>
            <person name="Oberbeckmann S."/>
            <person name="Bunk B."/>
            <person name="Jeske O."/>
            <person name="Meyerdierks A."/>
            <person name="Storesund J.E."/>
            <person name="Kallscheuer N."/>
            <person name="Luecker S."/>
            <person name="Lage O.M."/>
            <person name="Pohl T."/>
            <person name="Merkel B.J."/>
            <person name="Hornburger P."/>
            <person name="Mueller R.-W."/>
            <person name="Bruemmer F."/>
            <person name="Labrenz M."/>
            <person name="Spormann A.M."/>
            <person name="Op den Camp H."/>
            <person name="Overmann J."/>
            <person name="Amann R."/>
            <person name="Jetten M.S.M."/>
            <person name="Mascher T."/>
            <person name="Medema M.H."/>
            <person name="Devos D.P."/>
            <person name="Kaster A.-K."/>
            <person name="Ovreas L."/>
            <person name="Rohde M."/>
            <person name="Galperin M.Y."/>
            <person name="Jogler C."/>
        </authorList>
    </citation>
    <scope>NUCLEOTIDE SEQUENCE [LARGE SCALE GENOMIC DNA]</scope>
    <source>
        <strain evidence="10 11">ElP</strain>
    </source>
</reference>
<feature type="transmembrane region" description="Helical" evidence="9">
    <location>
        <begin position="126"/>
        <end position="144"/>
    </location>
</feature>
<feature type="transmembrane region" description="Helical" evidence="9">
    <location>
        <begin position="179"/>
        <end position="204"/>
    </location>
</feature>
<evidence type="ECO:0000256" key="2">
    <source>
        <dbReference type="ARBA" id="ARBA00006434"/>
    </source>
</evidence>